<dbReference type="RefSeq" id="WP_009194954.1">
    <property type="nucleotide sequence ID" value="NZ_AODQ01000029.1"/>
</dbReference>
<keyword evidence="3" id="KW-1185">Reference proteome</keyword>
<proteinExistence type="predicted"/>
<dbReference type="OrthoDB" id="1440109at2"/>
<comment type="caution">
    <text evidence="2">The sequence shown here is derived from an EMBL/GenBank/DDBJ whole genome shotgun (WGS) entry which is preliminary data.</text>
</comment>
<evidence type="ECO:0000313" key="3">
    <source>
        <dbReference type="Proteomes" id="UP000011910"/>
    </source>
</evidence>
<dbReference type="InterPro" id="IPR007842">
    <property type="entry name" value="HEPN_dom"/>
</dbReference>
<name>M7N3R5_9BACT</name>
<gene>
    <name evidence="2" type="ORF">ADICEAN_01557</name>
</gene>
<reference evidence="2 3" key="1">
    <citation type="journal article" date="2013" name="Genome Announc.">
        <title>Draft Genome Sequence of Cesiribacter andamanensis Strain AMV16T, Isolated from a Soil Sample from a Mud Volcano in the Andaman Islands, India.</title>
        <authorList>
            <person name="Shivaji S."/>
            <person name="Ara S."/>
            <person name="Begum Z."/>
            <person name="Srinivas T.N."/>
            <person name="Singh A."/>
            <person name="Kumar Pinnaka A."/>
        </authorList>
    </citation>
    <scope>NUCLEOTIDE SEQUENCE [LARGE SCALE GENOMIC DNA]</scope>
    <source>
        <strain evidence="2 3">AMV16</strain>
    </source>
</reference>
<dbReference type="Pfam" id="PF05168">
    <property type="entry name" value="HEPN"/>
    <property type="match status" value="1"/>
</dbReference>
<dbReference type="AlphaFoldDB" id="M7N3R5"/>
<evidence type="ECO:0000313" key="2">
    <source>
        <dbReference type="EMBL" id="EMR03303.1"/>
    </source>
</evidence>
<sequence>MEPTANQLFSEAIDKLNQAKNEFFRPQEDLSPDVICQNAQLAVEHFLRGYLLNESLDPSEFTTLEELFDECAFMNIHFNRIDISAFRCRSELPNSRGCADIPKVCSCLTVASRLECLIREENLIT</sequence>
<evidence type="ECO:0000259" key="1">
    <source>
        <dbReference type="Pfam" id="PF05168"/>
    </source>
</evidence>
<dbReference type="STRING" id="1279009.ADICEAN_01557"/>
<feature type="domain" description="HEPN" evidence="1">
    <location>
        <begin position="7"/>
        <end position="72"/>
    </location>
</feature>
<protein>
    <recommendedName>
        <fullName evidence="1">HEPN domain-containing protein</fullName>
    </recommendedName>
</protein>
<dbReference type="Proteomes" id="UP000011910">
    <property type="component" value="Unassembled WGS sequence"/>
</dbReference>
<dbReference type="eggNOG" id="ENOG50337HG">
    <property type="taxonomic scope" value="Bacteria"/>
</dbReference>
<dbReference type="EMBL" id="AODQ01000029">
    <property type="protein sequence ID" value="EMR03303.1"/>
    <property type="molecule type" value="Genomic_DNA"/>
</dbReference>
<accession>M7N3R5</accession>
<organism evidence="2 3">
    <name type="scientific">Cesiribacter andamanensis AMV16</name>
    <dbReference type="NCBI Taxonomy" id="1279009"/>
    <lineage>
        <taxon>Bacteria</taxon>
        <taxon>Pseudomonadati</taxon>
        <taxon>Bacteroidota</taxon>
        <taxon>Cytophagia</taxon>
        <taxon>Cytophagales</taxon>
        <taxon>Cesiribacteraceae</taxon>
        <taxon>Cesiribacter</taxon>
    </lineage>
</organism>